<evidence type="ECO:0000256" key="1">
    <source>
        <dbReference type="SAM" id="SignalP"/>
    </source>
</evidence>
<evidence type="ECO:0008006" key="4">
    <source>
        <dbReference type="Google" id="ProtNLM"/>
    </source>
</evidence>
<proteinExistence type="predicted"/>
<dbReference type="EMBL" id="BJMH01000010">
    <property type="protein sequence ID" value="GEB32969.1"/>
    <property type="molecule type" value="Genomic_DNA"/>
</dbReference>
<dbReference type="Pfam" id="PF20316">
    <property type="entry name" value="DUF6612"/>
    <property type="match status" value="1"/>
</dbReference>
<dbReference type="PROSITE" id="PS51257">
    <property type="entry name" value="PROKAR_LIPOPROTEIN"/>
    <property type="match status" value="1"/>
</dbReference>
<dbReference type="RefSeq" id="WP_122964025.1">
    <property type="nucleotide sequence ID" value="NZ_BJMH01000010.1"/>
</dbReference>
<evidence type="ECO:0000313" key="2">
    <source>
        <dbReference type="EMBL" id="GEB32969.1"/>
    </source>
</evidence>
<feature type="chain" id="PRO_5039391088" description="Lipoprotein" evidence="1">
    <location>
        <begin position="19"/>
        <end position="303"/>
    </location>
</feature>
<reference evidence="2 3" key="1">
    <citation type="submission" date="2019-06" db="EMBL/GenBank/DDBJ databases">
        <title>Whole genome shotgun sequence of Brevibacillus parabrevis NBRC 12334.</title>
        <authorList>
            <person name="Hosoyama A."/>
            <person name="Uohara A."/>
            <person name="Ohji S."/>
            <person name="Ichikawa N."/>
        </authorList>
    </citation>
    <scope>NUCLEOTIDE SEQUENCE [LARGE SCALE GENOMIC DNA]</scope>
    <source>
        <strain evidence="2 3">NBRC 12334</strain>
    </source>
</reference>
<name>A0A4Y3PPD8_BREPA</name>
<keyword evidence="3" id="KW-1185">Reference proteome</keyword>
<gene>
    <name evidence="2" type="ORF">BPA01_25490</name>
</gene>
<comment type="caution">
    <text evidence="2">The sequence shown here is derived from an EMBL/GenBank/DDBJ whole genome shotgun (WGS) entry which is preliminary data.</text>
</comment>
<accession>A0A4Y3PPD8</accession>
<dbReference type="Proteomes" id="UP000316882">
    <property type="component" value="Unassembled WGS sequence"/>
</dbReference>
<protein>
    <recommendedName>
        <fullName evidence="4">Lipoprotein</fullName>
    </recommendedName>
</protein>
<feature type="signal peptide" evidence="1">
    <location>
        <begin position="1"/>
        <end position="18"/>
    </location>
</feature>
<sequence length="303" mass="33752">MRKYWTMCLLTIACTALTGCNQMGVKQDPHSAFEQVRDQFAAQNSYAFYGRTKLLTANSANANMVNFSGRKDGEAVYMNVKFSVPEQQRVETLSLLSEGSELYAKQGQEEKWKPVPGEGVALRQEMNNWSPPFCFQQMDELKKSVRQLPDENPQDDLEAIGVTLDSLKLKEWLAAQMKEQAGAGSRIQSAAGPFASHKPRVKLAMQLSDGNWTRAAAPGAGVSIQAKQAQAQDVKAMVDQMDVEAEYTIYYNKKTMLPTNMTMSIRSAYDLNDQRVKEHSQVETYLQNYGRAKPVPTAAEGGK</sequence>
<dbReference type="InterPro" id="IPR046720">
    <property type="entry name" value="DUF6612"/>
</dbReference>
<dbReference type="AlphaFoldDB" id="A0A4Y3PPD8"/>
<evidence type="ECO:0000313" key="3">
    <source>
        <dbReference type="Proteomes" id="UP000316882"/>
    </source>
</evidence>
<keyword evidence="1" id="KW-0732">Signal</keyword>
<organism evidence="2 3">
    <name type="scientific">Brevibacillus parabrevis</name>
    <dbReference type="NCBI Taxonomy" id="54914"/>
    <lineage>
        <taxon>Bacteria</taxon>
        <taxon>Bacillati</taxon>
        <taxon>Bacillota</taxon>
        <taxon>Bacilli</taxon>
        <taxon>Bacillales</taxon>
        <taxon>Paenibacillaceae</taxon>
        <taxon>Brevibacillus</taxon>
    </lineage>
</organism>